<name>A0A8H6M6S5_9AGAR</name>
<evidence type="ECO:0000256" key="1">
    <source>
        <dbReference type="SAM" id="MobiDB-lite"/>
    </source>
</evidence>
<evidence type="ECO:0000313" key="2">
    <source>
        <dbReference type="EMBL" id="KAF6757908.1"/>
    </source>
</evidence>
<feature type="compositionally biased region" description="Pro residues" evidence="1">
    <location>
        <begin position="115"/>
        <end position="126"/>
    </location>
</feature>
<evidence type="ECO:0000313" key="3">
    <source>
        <dbReference type="Proteomes" id="UP000521943"/>
    </source>
</evidence>
<protein>
    <submittedName>
        <fullName evidence="2">Uncharacterized protein</fullName>
    </submittedName>
</protein>
<organism evidence="2 3">
    <name type="scientific">Ephemerocybe angulata</name>
    <dbReference type="NCBI Taxonomy" id="980116"/>
    <lineage>
        <taxon>Eukaryota</taxon>
        <taxon>Fungi</taxon>
        <taxon>Dikarya</taxon>
        <taxon>Basidiomycota</taxon>
        <taxon>Agaricomycotina</taxon>
        <taxon>Agaricomycetes</taxon>
        <taxon>Agaricomycetidae</taxon>
        <taxon>Agaricales</taxon>
        <taxon>Agaricineae</taxon>
        <taxon>Psathyrellaceae</taxon>
        <taxon>Ephemerocybe</taxon>
    </lineage>
</organism>
<comment type="caution">
    <text evidence="2">The sequence shown here is derived from an EMBL/GenBank/DDBJ whole genome shotgun (WGS) entry which is preliminary data.</text>
</comment>
<gene>
    <name evidence="2" type="ORF">DFP72DRAFT_1065167</name>
</gene>
<keyword evidence="3" id="KW-1185">Reference proteome</keyword>
<dbReference type="AlphaFoldDB" id="A0A8H6M6S5"/>
<reference evidence="2 3" key="1">
    <citation type="submission" date="2020-07" db="EMBL/GenBank/DDBJ databases">
        <title>Comparative genomics of pyrophilous fungi reveals a link between fire events and developmental genes.</title>
        <authorList>
            <consortium name="DOE Joint Genome Institute"/>
            <person name="Steindorff A.S."/>
            <person name="Carver A."/>
            <person name="Calhoun S."/>
            <person name="Stillman K."/>
            <person name="Liu H."/>
            <person name="Lipzen A."/>
            <person name="Pangilinan J."/>
            <person name="Labutti K."/>
            <person name="Bruns T.D."/>
            <person name="Grigoriev I.V."/>
        </authorList>
    </citation>
    <scope>NUCLEOTIDE SEQUENCE [LARGE SCALE GENOMIC DNA]</scope>
    <source>
        <strain evidence="2 3">CBS 144469</strain>
    </source>
</reference>
<dbReference type="EMBL" id="JACGCI010000020">
    <property type="protein sequence ID" value="KAF6757908.1"/>
    <property type="molecule type" value="Genomic_DNA"/>
</dbReference>
<accession>A0A8H6M6S5</accession>
<feature type="region of interest" description="Disordered" evidence="1">
    <location>
        <begin position="106"/>
        <end position="137"/>
    </location>
</feature>
<sequence>MPPPFHVECQPPLLLPDIPLRHRRNLDYAIHLRKVLAHPPLRLFHLHLLHNLLDLPYSSSSDRPTPACAFWAKVVGETHFTLIGSHGSITPASSISSNFPSRYLKTSRHSVSPSSSPPLLPAPPSPTDNANTSANSSTNATTFCLSSSSKSSPMHTCPTTIATPRASANGSVVLVNTDSPSNHEHIHRLVHLHYLALLFHQTHRYVNHPLISLGSPR</sequence>
<proteinExistence type="predicted"/>
<dbReference type="Proteomes" id="UP000521943">
    <property type="component" value="Unassembled WGS sequence"/>
</dbReference>